<dbReference type="EMBL" id="JACIIU010000040">
    <property type="protein sequence ID" value="MBB6262548.1"/>
    <property type="molecule type" value="Genomic_DNA"/>
</dbReference>
<sequence>MSLQLICASHSPLMLTDIEESVEGTQKRFFSSLEETSRRLHEFSPDLIVLFGPDHFNGFFYEMMPPFCIGLAAEGTNDWGIRGRALRVPKDMALECARYLQRNDFDVAISHDMKVDHGMTVPLMQLTGALARYDVLPVFVNCAADPRPSFRRVRMLGEAIGNFLADKKDLNITLIGSGGLSHDPPTPRLDRTSASGSARLINRSVPTEEEYAAREACVVRTAHDLVNQRGPCLPPSEEWDKGFIRKLGDFDTEALDAITDREIDRLAGFGAHEVRTWVAATAAARALGEGQLQLDYYSVVPEWLTGMCIMSSPGKSA</sequence>
<keyword evidence="2" id="KW-0223">Dioxygenase</keyword>
<feature type="domain" description="Extradiol ring-cleavage dioxygenase class III enzyme subunit B" evidence="1">
    <location>
        <begin position="5"/>
        <end position="305"/>
    </location>
</feature>
<dbReference type="InterPro" id="IPR004183">
    <property type="entry name" value="Xdiol_dOase_suB"/>
</dbReference>
<dbReference type="GO" id="GO:0047070">
    <property type="term" value="F:3-carboxyethylcatechol 2,3-dioxygenase activity"/>
    <property type="evidence" value="ECO:0007669"/>
    <property type="project" value="UniProtKB-EC"/>
</dbReference>
<dbReference type="NCBIfam" id="NF009910">
    <property type="entry name" value="PRK13370.1-4"/>
    <property type="match status" value="1"/>
</dbReference>
<evidence type="ECO:0000313" key="3">
    <source>
        <dbReference type="Proteomes" id="UP000555393"/>
    </source>
</evidence>
<dbReference type="SUPFAM" id="SSF53213">
    <property type="entry name" value="LigB-like"/>
    <property type="match status" value="1"/>
</dbReference>
<evidence type="ECO:0000313" key="2">
    <source>
        <dbReference type="EMBL" id="MBB6262548.1"/>
    </source>
</evidence>
<dbReference type="GO" id="GO:0008198">
    <property type="term" value="F:ferrous iron binding"/>
    <property type="evidence" value="ECO:0007669"/>
    <property type="project" value="InterPro"/>
</dbReference>
<dbReference type="AlphaFoldDB" id="A0A841M8T7"/>
<keyword evidence="3" id="KW-1185">Reference proteome</keyword>
<dbReference type="EC" id="1.13.11.16" evidence="2"/>
<evidence type="ECO:0000259" key="1">
    <source>
        <dbReference type="Pfam" id="PF02900"/>
    </source>
</evidence>
<keyword evidence="2" id="KW-0560">Oxidoreductase</keyword>
<reference evidence="2 3" key="1">
    <citation type="submission" date="2020-08" db="EMBL/GenBank/DDBJ databases">
        <title>Genomic Encyclopedia of Type Strains, Phase IV (KMG-IV): sequencing the most valuable type-strain genomes for metagenomic binning, comparative biology and taxonomic classification.</title>
        <authorList>
            <person name="Goeker M."/>
        </authorList>
    </citation>
    <scope>NUCLEOTIDE SEQUENCE [LARGE SCALE GENOMIC DNA]</scope>
    <source>
        <strain evidence="2 3">DSM 22336</strain>
    </source>
</reference>
<proteinExistence type="predicted"/>
<name>A0A841M8T7_9HYPH</name>
<protein>
    <submittedName>
        <fullName evidence="2">2,3-dihydroxyphenylpropionate 1,2-dioxygenase</fullName>
        <ecNumber evidence="2">1.13.11.16</ecNumber>
    </submittedName>
</protein>
<comment type="caution">
    <text evidence="2">The sequence shown here is derived from an EMBL/GenBank/DDBJ whole genome shotgun (WGS) entry which is preliminary data.</text>
</comment>
<gene>
    <name evidence="2" type="ORF">FHS77_003126</name>
</gene>
<dbReference type="Proteomes" id="UP000555393">
    <property type="component" value="Unassembled WGS sequence"/>
</dbReference>
<dbReference type="Gene3D" id="3.40.830.10">
    <property type="entry name" value="LigB-like"/>
    <property type="match status" value="1"/>
</dbReference>
<accession>A0A841M8T7</accession>
<organism evidence="2 3">
    <name type="scientific">Paenochrobactrum gallinarii</name>
    <dbReference type="NCBI Taxonomy" id="643673"/>
    <lineage>
        <taxon>Bacteria</taxon>
        <taxon>Pseudomonadati</taxon>
        <taxon>Pseudomonadota</taxon>
        <taxon>Alphaproteobacteria</taxon>
        <taxon>Hyphomicrobiales</taxon>
        <taxon>Brucellaceae</taxon>
        <taxon>Paenochrobactrum</taxon>
    </lineage>
</organism>
<dbReference type="RefSeq" id="WP_184224774.1">
    <property type="nucleotide sequence ID" value="NZ_JACIIU010000040.1"/>
</dbReference>
<dbReference type="Pfam" id="PF02900">
    <property type="entry name" value="LigB"/>
    <property type="match status" value="1"/>
</dbReference>